<reference evidence="4" key="2">
    <citation type="submission" date="2025-08" db="UniProtKB">
        <authorList>
            <consortium name="Ensembl"/>
        </authorList>
    </citation>
    <scope>IDENTIFICATION</scope>
</reference>
<evidence type="ECO:0000256" key="2">
    <source>
        <dbReference type="SAM" id="Phobius"/>
    </source>
</evidence>
<dbReference type="GeneTree" id="ENSGT01150000286973"/>
<proteinExistence type="predicted"/>
<dbReference type="Bgee" id="ENSACLG00000016830">
    <property type="expression patterns" value="Expressed in spleen and 1 other cell type or tissue"/>
</dbReference>
<reference evidence="4" key="3">
    <citation type="submission" date="2025-09" db="UniProtKB">
        <authorList>
            <consortium name="Ensembl"/>
        </authorList>
    </citation>
    <scope>IDENTIFICATION</scope>
</reference>
<dbReference type="InterPro" id="IPR018378">
    <property type="entry name" value="C-type_lectin_CS"/>
</dbReference>
<dbReference type="InterPro" id="IPR050111">
    <property type="entry name" value="C-type_lectin/snaclec_domain"/>
</dbReference>
<keyword evidence="2" id="KW-1133">Transmembrane helix</keyword>
<sequence>MSAFLYILPPLSTGKLTVSFSFQGKLSVPYMPLLFLWRLALSINKGRSGCPGRFFCVSSVVHVSAKQIGPLTAHAHVKNRYLSCEFLYLLNNFLFTIFFKRDTNITMKLLTVAALLCAMMALTMAVANSHLVKRSNGCPNGWTRHSDRCFYYVPTTMSWTRAERNCLSMGANLASVHSSSEYQIIKRLTAHHDYPETWIGGTDAPQEGIWLWSDGTSFHYSLWCRGEPNNYRNQHCIQMNYGGSKCWDDVQCDDHLPSVCAKKV</sequence>
<dbReference type="InterPro" id="IPR001304">
    <property type="entry name" value="C-type_lectin-like"/>
</dbReference>
<keyword evidence="5" id="KW-1185">Reference proteome</keyword>
<dbReference type="SMART" id="SM00034">
    <property type="entry name" value="CLECT"/>
    <property type="match status" value="1"/>
</dbReference>
<dbReference type="Gene3D" id="3.10.100.10">
    <property type="entry name" value="Mannose-Binding Protein A, subunit A"/>
    <property type="match status" value="1"/>
</dbReference>
<evidence type="ECO:0000313" key="5">
    <source>
        <dbReference type="Proteomes" id="UP000265100"/>
    </source>
</evidence>
<reference evidence="4" key="1">
    <citation type="submission" date="2018-05" db="EMBL/GenBank/DDBJ databases">
        <authorList>
            <person name="Datahose"/>
        </authorList>
    </citation>
    <scope>NUCLEOTIDE SEQUENCE</scope>
</reference>
<keyword evidence="2" id="KW-0812">Transmembrane</keyword>
<dbReference type="InterPro" id="IPR016187">
    <property type="entry name" value="CTDL_fold"/>
</dbReference>
<name>A0A3P8Q7W4_ASTCA</name>
<evidence type="ECO:0000256" key="1">
    <source>
        <dbReference type="ARBA" id="ARBA00023157"/>
    </source>
</evidence>
<dbReference type="STRING" id="8154.ENSACLP00000024984"/>
<keyword evidence="1" id="KW-1015">Disulfide bond</keyword>
<dbReference type="Proteomes" id="UP000265100">
    <property type="component" value="Chromosome 3"/>
</dbReference>
<evidence type="ECO:0000259" key="3">
    <source>
        <dbReference type="PROSITE" id="PS50041"/>
    </source>
</evidence>
<feature type="transmembrane region" description="Helical" evidence="2">
    <location>
        <begin position="105"/>
        <end position="127"/>
    </location>
</feature>
<dbReference type="AlphaFoldDB" id="A0A3P8Q7W4"/>
<accession>A0A3P8Q7W4</accession>
<feature type="domain" description="C-type lectin" evidence="3">
    <location>
        <begin position="145"/>
        <end position="261"/>
    </location>
</feature>
<protein>
    <recommendedName>
        <fullName evidence="3">C-type lectin domain-containing protein</fullName>
    </recommendedName>
</protein>
<dbReference type="SUPFAM" id="SSF56436">
    <property type="entry name" value="C-type lectin-like"/>
    <property type="match status" value="1"/>
</dbReference>
<dbReference type="Pfam" id="PF00059">
    <property type="entry name" value="Lectin_C"/>
    <property type="match status" value="1"/>
</dbReference>
<dbReference type="PRINTS" id="PR00356">
    <property type="entry name" value="ANTIFREEZEII"/>
</dbReference>
<keyword evidence="2" id="KW-0472">Membrane</keyword>
<evidence type="ECO:0000313" key="4">
    <source>
        <dbReference type="Ensembl" id="ENSACLP00000024984.2"/>
    </source>
</evidence>
<dbReference type="InterPro" id="IPR002353">
    <property type="entry name" value="AntifreezeII"/>
</dbReference>
<dbReference type="PROSITE" id="PS50041">
    <property type="entry name" value="C_TYPE_LECTIN_2"/>
    <property type="match status" value="1"/>
</dbReference>
<dbReference type="CDD" id="cd00037">
    <property type="entry name" value="CLECT"/>
    <property type="match status" value="1"/>
</dbReference>
<dbReference type="InterPro" id="IPR016186">
    <property type="entry name" value="C-type_lectin-like/link_sf"/>
</dbReference>
<dbReference type="Ensembl" id="ENSACLT00000025584.2">
    <property type="protein sequence ID" value="ENSACLP00000024984.2"/>
    <property type="gene ID" value="ENSACLG00000039795.1"/>
</dbReference>
<dbReference type="PROSITE" id="PS00615">
    <property type="entry name" value="C_TYPE_LECTIN_1"/>
    <property type="match status" value="1"/>
</dbReference>
<organism evidence="4 5">
    <name type="scientific">Astatotilapia calliptera</name>
    <name type="common">Eastern happy</name>
    <name type="synonym">Chromis callipterus</name>
    <dbReference type="NCBI Taxonomy" id="8154"/>
    <lineage>
        <taxon>Eukaryota</taxon>
        <taxon>Metazoa</taxon>
        <taxon>Chordata</taxon>
        <taxon>Craniata</taxon>
        <taxon>Vertebrata</taxon>
        <taxon>Euteleostomi</taxon>
        <taxon>Actinopterygii</taxon>
        <taxon>Neopterygii</taxon>
        <taxon>Teleostei</taxon>
        <taxon>Neoteleostei</taxon>
        <taxon>Acanthomorphata</taxon>
        <taxon>Ovalentaria</taxon>
        <taxon>Cichlomorphae</taxon>
        <taxon>Cichliformes</taxon>
        <taxon>Cichlidae</taxon>
        <taxon>African cichlids</taxon>
        <taxon>Pseudocrenilabrinae</taxon>
        <taxon>Haplochromini</taxon>
        <taxon>Astatotilapia</taxon>
    </lineage>
</organism>
<dbReference type="PANTHER" id="PTHR22803">
    <property type="entry name" value="MANNOSE, PHOSPHOLIPASE, LECTIN RECEPTOR RELATED"/>
    <property type="match status" value="1"/>
</dbReference>